<organism evidence="1 2">
    <name type="scientific">Hypocrea jecorina (strain ATCC 56765 / BCRC 32924 / NRRL 11460 / Rut C-30)</name>
    <name type="common">Trichoderma reesei</name>
    <dbReference type="NCBI Taxonomy" id="1344414"/>
    <lineage>
        <taxon>Eukaryota</taxon>
        <taxon>Fungi</taxon>
        <taxon>Dikarya</taxon>
        <taxon>Ascomycota</taxon>
        <taxon>Pezizomycotina</taxon>
        <taxon>Sordariomycetes</taxon>
        <taxon>Hypocreomycetidae</taxon>
        <taxon>Hypocreales</taxon>
        <taxon>Hypocreaceae</taxon>
        <taxon>Trichoderma</taxon>
    </lineage>
</organism>
<dbReference type="Proteomes" id="UP000024376">
    <property type="component" value="Unassembled WGS sequence"/>
</dbReference>
<sequence length="54" mass="6180">MLSIPYISIPCCCHISFSLLIIRSMLISCSKSFLAIHHTCIVFFPPQILVEQRK</sequence>
<reference evidence="2" key="1">
    <citation type="journal article" date="2013" name="Ind. Biotechnol.">
        <title>Comparative genomics analysis of Trichoderma reesei strains.</title>
        <authorList>
            <person name="Koike H."/>
            <person name="Aerts A."/>
            <person name="LaButti K."/>
            <person name="Grigoriev I.V."/>
            <person name="Baker S.E."/>
        </authorList>
    </citation>
    <scope>NUCLEOTIDE SEQUENCE [LARGE SCALE GENOMIC DNA]</scope>
    <source>
        <strain evidence="2">ATCC 56765 / BCRC 32924 / NRRL 11460 / Rut C-30</strain>
    </source>
</reference>
<evidence type="ECO:0000313" key="1">
    <source>
        <dbReference type="EMBL" id="ETS04793.1"/>
    </source>
</evidence>
<dbReference type="AlphaFoldDB" id="A0A024SHM2"/>
<evidence type="ECO:0000313" key="2">
    <source>
        <dbReference type="Proteomes" id="UP000024376"/>
    </source>
</evidence>
<protein>
    <submittedName>
        <fullName evidence="1">Uncharacterized protein</fullName>
    </submittedName>
</protein>
<dbReference type="KEGG" id="trr:M419DRAFT_122423"/>
<proteinExistence type="predicted"/>
<accession>A0A024SHM2</accession>
<dbReference type="HOGENOM" id="CLU_3052071_0_0_1"/>
<gene>
    <name evidence="1" type="ORF">M419DRAFT_122423</name>
</gene>
<dbReference type="EMBL" id="KI911141">
    <property type="protein sequence ID" value="ETS04793.1"/>
    <property type="molecule type" value="Genomic_DNA"/>
</dbReference>
<name>A0A024SHM2_HYPJR</name>